<dbReference type="VEuPathDB" id="VectorBase:LOC119176922"/>
<evidence type="ECO:0000256" key="1">
    <source>
        <dbReference type="SAM" id="Phobius"/>
    </source>
</evidence>
<keyword evidence="1" id="KW-0472">Membrane</keyword>
<dbReference type="InterPro" id="IPR036259">
    <property type="entry name" value="MFS_trans_sf"/>
</dbReference>
<dbReference type="Gene3D" id="1.20.1250.20">
    <property type="entry name" value="MFS general substrate transporter like domains"/>
    <property type="match status" value="1"/>
</dbReference>
<name>A0A9J6DAS2_RHIMP</name>
<dbReference type="AlphaFoldDB" id="A0A9J6DAS2"/>
<proteinExistence type="predicted"/>
<dbReference type="Proteomes" id="UP000821866">
    <property type="component" value="Chromosome 8"/>
</dbReference>
<comment type="caution">
    <text evidence="2">The sequence shown here is derived from an EMBL/GenBank/DDBJ whole genome shotgun (WGS) entry which is preliminary data.</text>
</comment>
<dbReference type="SUPFAM" id="SSF103473">
    <property type="entry name" value="MFS general substrate transporter"/>
    <property type="match status" value="1"/>
</dbReference>
<feature type="transmembrane region" description="Helical" evidence="1">
    <location>
        <begin position="80"/>
        <end position="105"/>
    </location>
</feature>
<evidence type="ECO:0000313" key="3">
    <source>
        <dbReference type="Proteomes" id="UP000821866"/>
    </source>
</evidence>
<feature type="transmembrane region" description="Helical" evidence="1">
    <location>
        <begin position="12"/>
        <end position="34"/>
    </location>
</feature>
<feature type="transmembrane region" description="Helical" evidence="1">
    <location>
        <begin position="46"/>
        <end position="68"/>
    </location>
</feature>
<protein>
    <submittedName>
        <fullName evidence="2">Uncharacterized protein</fullName>
    </submittedName>
</protein>
<feature type="transmembrane region" description="Helical" evidence="1">
    <location>
        <begin position="202"/>
        <end position="221"/>
    </location>
</feature>
<reference evidence="2" key="1">
    <citation type="journal article" date="2020" name="Cell">
        <title>Large-Scale Comparative Analyses of Tick Genomes Elucidate Their Genetic Diversity and Vector Capacities.</title>
        <authorList>
            <consortium name="Tick Genome and Microbiome Consortium (TIGMIC)"/>
            <person name="Jia N."/>
            <person name="Wang J."/>
            <person name="Shi W."/>
            <person name="Du L."/>
            <person name="Sun Y."/>
            <person name="Zhan W."/>
            <person name="Jiang J.F."/>
            <person name="Wang Q."/>
            <person name="Zhang B."/>
            <person name="Ji P."/>
            <person name="Bell-Sakyi L."/>
            <person name="Cui X.M."/>
            <person name="Yuan T.T."/>
            <person name="Jiang B.G."/>
            <person name="Yang W.F."/>
            <person name="Lam T.T."/>
            <person name="Chang Q.C."/>
            <person name="Ding S.J."/>
            <person name="Wang X.J."/>
            <person name="Zhu J.G."/>
            <person name="Ruan X.D."/>
            <person name="Zhao L."/>
            <person name="Wei J.T."/>
            <person name="Ye R.Z."/>
            <person name="Que T.C."/>
            <person name="Du C.H."/>
            <person name="Zhou Y.H."/>
            <person name="Cheng J.X."/>
            <person name="Dai P.F."/>
            <person name="Guo W.B."/>
            <person name="Han X.H."/>
            <person name="Huang E.J."/>
            <person name="Li L.F."/>
            <person name="Wei W."/>
            <person name="Gao Y.C."/>
            <person name="Liu J.Z."/>
            <person name="Shao H.Z."/>
            <person name="Wang X."/>
            <person name="Wang C.C."/>
            <person name="Yang T.C."/>
            <person name="Huo Q.B."/>
            <person name="Li W."/>
            <person name="Chen H.Y."/>
            <person name="Chen S.E."/>
            <person name="Zhou L.G."/>
            <person name="Ni X.B."/>
            <person name="Tian J.H."/>
            <person name="Sheng Y."/>
            <person name="Liu T."/>
            <person name="Pan Y.S."/>
            <person name="Xia L.Y."/>
            <person name="Li J."/>
            <person name="Zhao F."/>
            <person name="Cao W.C."/>
        </authorList>
    </citation>
    <scope>NUCLEOTIDE SEQUENCE</scope>
    <source>
        <strain evidence="2">Rmic-2018</strain>
    </source>
</reference>
<dbReference type="EMBL" id="JABSTU010000010">
    <property type="protein sequence ID" value="KAH8019057.1"/>
    <property type="molecule type" value="Genomic_DNA"/>
</dbReference>
<keyword evidence="1" id="KW-0812">Transmembrane</keyword>
<keyword evidence="3" id="KW-1185">Reference proteome</keyword>
<feature type="transmembrane region" description="Helical" evidence="1">
    <location>
        <begin position="288"/>
        <end position="307"/>
    </location>
</feature>
<accession>A0A9J6DAS2</accession>
<organism evidence="2 3">
    <name type="scientific">Rhipicephalus microplus</name>
    <name type="common">Cattle tick</name>
    <name type="synonym">Boophilus microplus</name>
    <dbReference type="NCBI Taxonomy" id="6941"/>
    <lineage>
        <taxon>Eukaryota</taxon>
        <taxon>Metazoa</taxon>
        <taxon>Ecdysozoa</taxon>
        <taxon>Arthropoda</taxon>
        <taxon>Chelicerata</taxon>
        <taxon>Arachnida</taxon>
        <taxon>Acari</taxon>
        <taxon>Parasitiformes</taxon>
        <taxon>Ixodida</taxon>
        <taxon>Ixodoidea</taxon>
        <taxon>Ixodidae</taxon>
        <taxon>Rhipicephalinae</taxon>
        <taxon>Rhipicephalus</taxon>
        <taxon>Boophilus</taxon>
    </lineage>
</organism>
<feature type="transmembrane region" description="Helical" evidence="1">
    <location>
        <begin position="227"/>
        <end position="250"/>
    </location>
</feature>
<evidence type="ECO:0000313" key="2">
    <source>
        <dbReference type="EMBL" id="KAH8019057.1"/>
    </source>
</evidence>
<sequence>MIAALSSKFLVFLLFRTLVAVGTAGTWTSLSILVGDLAGRRHRAGALVCSRLAHGLGLLLLGLVSLAVRGWGHLAAATSVPFVAFLVYWRCPAISSFLISVHSVIRCTLRLRTSLTHMGSRGGSDSAAVLYFRAARAQAARRRRVVVVLIVGLLTGAVSLTQVYLAASIAGNSYLHLLLMSCAELSACVAPLTLLERAGCGLVVFCGCLSGGAACLAHLAFAGRPCLSLCLLAVAKASVGSSLAVLPAWLLEGAPCTRHHHLTHLAQVAELVAFPVVPLIFPADRPEATLAVLSALLAVSCALSVLACDTRRVRGLWCLWRRDGPWGAWSWDKSRTTN</sequence>
<gene>
    <name evidence="2" type="ORF">HPB51_016422</name>
</gene>
<keyword evidence="1" id="KW-1133">Transmembrane helix</keyword>
<feature type="transmembrane region" description="Helical" evidence="1">
    <location>
        <begin position="145"/>
        <end position="167"/>
    </location>
</feature>
<reference evidence="2" key="2">
    <citation type="submission" date="2021-09" db="EMBL/GenBank/DDBJ databases">
        <authorList>
            <person name="Jia N."/>
            <person name="Wang J."/>
            <person name="Shi W."/>
            <person name="Du L."/>
            <person name="Sun Y."/>
            <person name="Zhan W."/>
            <person name="Jiang J."/>
            <person name="Wang Q."/>
            <person name="Zhang B."/>
            <person name="Ji P."/>
            <person name="Sakyi L.B."/>
            <person name="Cui X."/>
            <person name="Yuan T."/>
            <person name="Jiang B."/>
            <person name="Yang W."/>
            <person name="Lam T.T.-Y."/>
            <person name="Chang Q."/>
            <person name="Ding S."/>
            <person name="Wang X."/>
            <person name="Zhu J."/>
            <person name="Ruan X."/>
            <person name="Zhao L."/>
            <person name="Wei J."/>
            <person name="Que T."/>
            <person name="Du C."/>
            <person name="Cheng J."/>
            <person name="Dai P."/>
            <person name="Han X."/>
            <person name="Huang E."/>
            <person name="Gao Y."/>
            <person name="Liu J."/>
            <person name="Shao H."/>
            <person name="Ye R."/>
            <person name="Li L."/>
            <person name="Wei W."/>
            <person name="Wang X."/>
            <person name="Wang C."/>
            <person name="Huo Q."/>
            <person name="Li W."/>
            <person name="Guo W."/>
            <person name="Chen H."/>
            <person name="Chen S."/>
            <person name="Zhou L."/>
            <person name="Zhou L."/>
            <person name="Ni X."/>
            <person name="Tian J."/>
            <person name="Zhou Y."/>
            <person name="Sheng Y."/>
            <person name="Liu T."/>
            <person name="Pan Y."/>
            <person name="Xia L."/>
            <person name="Li J."/>
            <person name="Zhao F."/>
            <person name="Cao W."/>
        </authorList>
    </citation>
    <scope>NUCLEOTIDE SEQUENCE</scope>
    <source>
        <strain evidence="2">Rmic-2018</strain>
        <tissue evidence="2">Larvae</tissue>
    </source>
</reference>